<dbReference type="InterPro" id="IPR039682">
    <property type="entry name" value="Sec8/EXOC4"/>
</dbReference>
<dbReference type="InterPro" id="IPR016159">
    <property type="entry name" value="Cullin_repeat-like_dom_sf"/>
</dbReference>
<evidence type="ECO:0000313" key="2">
    <source>
        <dbReference type="EMBL" id="KAH3682606.1"/>
    </source>
</evidence>
<accession>A0A9P8TKW0</accession>
<dbReference type="Proteomes" id="UP000774326">
    <property type="component" value="Unassembled WGS sequence"/>
</dbReference>
<dbReference type="GO" id="GO:0006893">
    <property type="term" value="P:Golgi to plasma membrane transport"/>
    <property type="evidence" value="ECO:0007669"/>
    <property type="project" value="TreeGrafter"/>
</dbReference>
<reference evidence="2" key="1">
    <citation type="journal article" date="2021" name="Open Biol.">
        <title>Shared evolutionary footprints suggest mitochondrial oxidative damage underlies multiple complex I losses in fungi.</title>
        <authorList>
            <person name="Schikora-Tamarit M.A."/>
            <person name="Marcet-Houben M."/>
            <person name="Nosek J."/>
            <person name="Gabaldon T."/>
        </authorList>
    </citation>
    <scope>NUCLEOTIDE SEQUENCE</scope>
    <source>
        <strain evidence="2">CBS2887</strain>
    </source>
</reference>
<dbReference type="GO" id="GO:0000145">
    <property type="term" value="C:exocyst"/>
    <property type="evidence" value="ECO:0007669"/>
    <property type="project" value="UniProtKB-UniRule"/>
</dbReference>
<keyword evidence="1" id="KW-0653">Protein transport</keyword>
<dbReference type="AlphaFoldDB" id="A0A9P8TKW0"/>
<dbReference type="GO" id="GO:0006612">
    <property type="term" value="P:protein targeting to membrane"/>
    <property type="evidence" value="ECO:0007669"/>
    <property type="project" value="UniProtKB-UniRule"/>
</dbReference>
<sequence>RVRTELAAASALMSSPSEVLRELNHRQKQNGDVIDVLEQITEVTEQVDEIDSYIAEKNFKKAQDLVSSASKQAEQSGLWQIESLHSLQQTLESQSQTLFEAILEEINGLIYFKIDGTRRTVYDEHVNTRLLKMSTTDIDDVS</sequence>
<dbReference type="OrthoDB" id="272977at2759"/>
<keyword evidence="3" id="KW-1185">Reference proteome</keyword>
<dbReference type="GO" id="GO:0015031">
    <property type="term" value="P:protein transport"/>
    <property type="evidence" value="ECO:0007669"/>
    <property type="project" value="UniProtKB-KW"/>
</dbReference>
<dbReference type="PANTHER" id="PTHR14146:SF0">
    <property type="entry name" value="EXOCYST COMPLEX COMPONENT 4"/>
    <property type="match status" value="1"/>
</dbReference>
<dbReference type="EMBL" id="JAEUBG010003574">
    <property type="protein sequence ID" value="KAH3682606.1"/>
    <property type="molecule type" value="Genomic_DNA"/>
</dbReference>
<comment type="similarity">
    <text evidence="1">Belongs to the SEC8 family.</text>
</comment>
<dbReference type="InterPro" id="IPR042561">
    <property type="entry name" value="Exo84_C_1"/>
</dbReference>
<keyword evidence="1" id="KW-0813">Transport</keyword>
<evidence type="ECO:0000256" key="1">
    <source>
        <dbReference type="RuleBase" id="RU367079"/>
    </source>
</evidence>
<dbReference type="GO" id="GO:0090522">
    <property type="term" value="P:vesicle tethering involved in exocytosis"/>
    <property type="evidence" value="ECO:0007669"/>
    <property type="project" value="UniProtKB-UniRule"/>
</dbReference>
<feature type="non-terminal residue" evidence="2">
    <location>
        <position position="142"/>
    </location>
</feature>
<gene>
    <name evidence="2" type="ORF">WICPIJ_006427</name>
</gene>
<organism evidence="2 3">
    <name type="scientific">Wickerhamomyces pijperi</name>
    <name type="common">Yeast</name>
    <name type="synonym">Pichia pijperi</name>
    <dbReference type="NCBI Taxonomy" id="599730"/>
    <lineage>
        <taxon>Eukaryota</taxon>
        <taxon>Fungi</taxon>
        <taxon>Dikarya</taxon>
        <taxon>Ascomycota</taxon>
        <taxon>Saccharomycotina</taxon>
        <taxon>Saccharomycetes</taxon>
        <taxon>Phaffomycetales</taxon>
        <taxon>Wickerhamomycetaceae</taxon>
        <taxon>Wickerhamomyces</taxon>
    </lineage>
</organism>
<dbReference type="SUPFAM" id="SSF74788">
    <property type="entry name" value="Cullin repeat-like"/>
    <property type="match status" value="1"/>
</dbReference>
<evidence type="ECO:0000313" key="3">
    <source>
        <dbReference type="Proteomes" id="UP000774326"/>
    </source>
</evidence>
<name>A0A9P8TKW0_WICPI</name>
<reference evidence="2" key="2">
    <citation type="submission" date="2021-01" db="EMBL/GenBank/DDBJ databases">
        <authorList>
            <person name="Schikora-Tamarit M.A."/>
        </authorList>
    </citation>
    <scope>NUCLEOTIDE SEQUENCE</scope>
    <source>
        <strain evidence="2">CBS2887</strain>
    </source>
</reference>
<keyword evidence="1" id="KW-0268">Exocytosis</keyword>
<dbReference type="PANTHER" id="PTHR14146">
    <property type="entry name" value="EXOCYST COMPLEX COMPONENT 4"/>
    <property type="match status" value="1"/>
</dbReference>
<dbReference type="Gene3D" id="1.20.58.1210">
    <property type="entry name" value="Exo84p, N-terminal helical domain"/>
    <property type="match status" value="1"/>
</dbReference>
<comment type="caution">
    <text evidence="2">The sequence shown here is derived from an EMBL/GenBank/DDBJ whole genome shotgun (WGS) entry which is preliminary data.</text>
</comment>
<proteinExistence type="inferred from homology"/>
<feature type="non-terminal residue" evidence="2">
    <location>
        <position position="1"/>
    </location>
</feature>
<protein>
    <recommendedName>
        <fullName evidence="1">Exocyst complex component Sec8</fullName>
    </recommendedName>
</protein>
<comment type="function">
    <text evidence="1">Component of the exocyst complex involved in the docking of exocytic vesicles with fusion sites on the plasma membrane.</text>
</comment>